<comment type="caution">
    <text evidence="6">The sequence shown here is derived from an EMBL/GenBank/DDBJ whole genome shotgun (WGS) entry which is preliminary data.</text>
</comment>
<accession>A0AB34GQU6</accession>
<feature type="region of interest" description="Disordered" evidence="3">
    <location>
        <begin position="124"/>
        <end position="148"/>
    </location>
</feature>
<dbReference type="InterPro" id="IPR013106">
    <property type="entry name" value="Ig_V-set"/>
</dbReference>
<dbReference type="GO" id="GO:0005886">
    <property type="term" value="C:plasma membrane"/>
    <property type="evidence" value="ECO:0007669"/>
    <property type="project" value="TreeGrafter"/>
</dbReference>
<dbReference type="InterPro" id="IPR007110">
    <property type="entry name" value="Ig-like_dom"/>
</dbReference>
<proteinExistence type="predicted"/>
<gene>
    <name evidence="6" type="ORF">J1605_009490</name>
</gene>
<protein>
    <recommendedName>
        <fullName evidence="5">Ig-like domain-containing protein</fullName>
    </recommendedName>
</protein>
<dbReference type="Pfam" id="PF07686">
    <property type="entry name" value="V-set"/>
    <property type="match status" value="1"/>
</dbReference>
<dbReference type="EMBL" id="JAIQCJ010002089">
    <property type="protein sequence ID" value="KAJ8782882.1"/>
    <property type="molecule type" value="Genomic_DNA"/>
</dbReference>
<organism evidence="6 7">
    <name type="scientific">Eschrichtius robustus</name>
    <name type="common">California gray whale</name>
    <name type="synonym">Eschrichtius gibbosus</name>
    <dbReference type="NCBI Taxonomy" id="9764"/>
    <lineage>
        <taxon>Eukaryota</taxon>
        <taxon>Metazoa</taxon>
        <taxon>Chordata</taxon>
        <taxon>Craniata</taxon>
        <taxon>Vertebrata</taxon>
        <taxon>Euteleostomi</taxon>
        <taxon>Mammalia</taxon>
        <taxon>Eutheria</taxon>
        <taxon>Laurasiatheria</taxon>
        <taxon>Artiodactyla</taxon>
        <taxon>Whippomorpha</taxon>
        <taxon>Cetacea</taxon>
        <taxon>Mysticeti</taxon>
        <taxon>Eschrichtiidae</taxon>
        <taxon>Eschrichtius</taxon>
    </lineage>
</organism>
<sequence length="148" mass="16418">MGCGLLCFVVLSLVGAAASADKGITQIPKYLVMETRSKKSLRCEQHLGHNSMYWYKQSAQKPLELMFVYNYKELASNETVPSRFWPECPDSSHLYLHVDTLKLEDSALYLCASSKDTALQSQLLPVHKPPGSSQEARGPAKAPFATSH</sequence>
<keyword evidence="7" id="KW-1185">Reference proteome</keyword>
<dbReference type="InterPro" id="IPR050413">
    <property type="entry name" value="TCR_beta_variable"/>
</dbReference>
<evidence type="ECO:0000313" key="6">
    <source>
        <dbReference type="EMBL" id="KAJ8782882.1"/>
    </source>
</evidence>
<dbReference type="InterPro" id="IPR036179">
    <property type="entry name" value="Ig-like_dom_sf"/>
</dbReference>
<evidence type="ECO:0000313" key="7">
    <source>
        <dbReference type="Proteomes" id="UP001159641"/>
    </source>
</evidence>
<evidence type="ECO:0000259" key="5">
    <source>
        <dbReference type="PROSITE" id="PS50835"/>
    </source>
</evidence>
<evidence type="ECO:0000256" key="1">
    <source>
        <dbReference type="ARBA" id="ARBA00022729"/>
    </source>
</evidence>
<dbReference type="AlphaFoldDB" id="A0AB34GQU6"/>
<dbReference type="GO" id="GO:0007166">
    <property type="term" value="P:cell surface receptor signaling pathway"/>
    <property type="evidence" value="ECO:0007669"/>
    <property type="project" value="TreeGrafter"/>
</dbReference>
<feature type="domain" description="Ig-like" evidence="5">
    <location>
        <begin position="28"/>
        <end position="127"/>
    </location>
</feature>
<feature type="chain" id="PRO_5044279093" description="Ig-like domain-containing protein" evidence="4">
    <location>
        <begin position="20"/>
        <end position="148"/>
    </location>
</feature>
<keyword evidence="2" id="KW-0391">Immunity</keyword>
<reference evidence="6 7" key="1">
    <citation type="submission" date="2022-11" db="EMBL/GenBank/DDBJ databases">
        <title>Whole genome sequence of Eschrichtius robustus ER-17-0199.</title>
        <authorList>
            <person name="Bruniche-Olsen A."/>
            <person name="Black A.N."/>
            <person name="Fields C.J."/>
            <person name="Walden K."/>
            <person name="Dewoody J.A."/>
        </authorList>
    </citation>
    <scope>NUCLEOTIDE SEQUENCE [LARGE SCALE GENOMIC DNA]</scope>
    <source>
        <strain evidence="6">ER-17-0199</strain>
        <tissue evidence="6">Blubber</tissue>
    </source>
</reference>
<dbReference type="Proteomes" id="UP001159641">
    <property type="component" value="Unassembled WGS sequence"/>
</dbReference>
<dbReference type="PANTHER" id="PTHR23268:SF40">
    <property type="entry name" value="T CELL RECEPTOR BETA VARIABLE 4-1"/>
    <property type="match status" value="1"/>
</dbReference>
<evidence type="ECO:0000256" key="4">
    <source>
        <dbReference type="SAM" id="SignalP"/>
    </source>
</evidence>
<dbReference type="Gene3D" id="2.60.40.10">
    <property type="entry name" value="Immunoglobulins"/>
    <property type="match status" value="1"/>
</dbReference>
<evidence type="ECO:0000256" key="2">
    <source>
        <dbReference type="ARBA" id="ARBA00022859"/>
    </source>
</evidence>
<evidence type="ECO:0000256" key="3">
    <source>
        <dbReference type="SAM" id="MobiDB-lite"/>
    </source>
</evidence>
<dbReference type="InterPro" id="IPR013783">
    <property type="entry name" value="Ig-like_fold"/>
</dbReference>
<dbReference type="SUPFAM" id="SSF48726">
    <property type="entry name" value="Immunoglobulin"/>
    <property type="match status" value="1"/>
</dbReference>
<dbReference type="PROSITE" id="PS50835">
    <property type="entry name" value="IG_LIKE"/>
    <property type="match status" value="1"/>
</dbReference>
<dbReference type="GO" id="GO:0002376">
    <property type="term" value="P:immune system process"/>
    <property type="evidence" value="ECO:0007669"/>
    <property type="project" value="UniProtKB-KW"/>
</dbReference>
<name>A0AB34GQU6_ESCRO</name>
<feature type="signal peptide" evidence="4">
    <location>
        <begin position="1"/>
        <end position="19"/>
    </location>
</feature>
<dbReference type="PANTHER" id="PTHR23268">
    <property type="entry name" value="T-CELL RECEPTOR BETA CHAIN"/>
    <property type="match status" value="1"/>
</dbReference>
<keyword evidence="1 4" id="KW-0732">Signal</keyword>